<accession>A0A1M6ZSF2</accession>
<name>A0A1M6ZSF2_9FIRM</name>
<proteinExistence type="predicted"/>
<reference evidence="1 2" key="1">
    <citation type="submission" date="2016-11" db="EMBL/GenBank/DDBJ databases">
        <authorList>
            <person name="Jaros S."/>
            <person name="Januszkiewicz K."/>
            <person name="Wedrychowicz H."/>
        </authorList>
    </citation>
    <scope>NUCLEOTIDE SEQUENCE [LARGE SCALE GENOMIC DNA]</scope>
    <source>
        <strain evidence="1 2">DSM 14214</strain>
    </source>
</reference>
<evidence type="ECO:0000313" key="2">
    <source>
        <dbReference type="Proteomes" id="UP000183975"/>
    </source>
</evidence>
<organism evidence="1 2">
    <name type="scientific">Anaerotignum lactatifermentans DSM 14214</name>
    <dbReference type="NCBI Taxonomy" id="1121323"/>
    <lineage>
        <taxon>Bacteria</taxon>
        <taxon>Bacillati</taxon>
        <taxon>Bacillota</taxon>
        <taxon>Clostridia</taxon>
        <taxon>Lachnospirales</taxon>
        <taxon>Anaerotignaceae</taxon>
        <taxon>Anaerotignum</taxon>
    </lineage>
</organism>
<evidence type="ECO:0008006" key="3">
    <source>
        <dbReference type="Google" id="ProtNLM"/>
    </source>
</evidence>
<protein>
    <recommendedName>
        <fullName evidence="3">TolB protein</fullName>
    </recommendedName>
</protein>
<gene>
    <name evidence="1" type="ORF">SAMN02745138_03271</name>
</gene>
<dbReference type="EMBL" id="FRAH01000094">
    <property type="protein sequence ID" value="SHL33364.1"/>
    <property type="molecule type" value="Genomic_DNA"/>
</dbReference>
<sequence>MNIQAMILTGSIIAIGTTLYGAPTTEISNETEKEYLQIVTLNYRNGENDREGILLDLYEYSVSDNKMKEIIELPVDPGYPVAYYDHKREKVFFSDDPYGYNYDNLYEYDFETDKIKQVTFGKNIFNDMFVVSDKMYLNVAPQYSTVMKPAIFDMDTYEITYLDAADNDTWYTSLSYNSLTDKLLTITNSDDEMRTNRVRSVTHIRPKSIISFSPEFKDFEELYHTEDYEIYLSRQFDENHILMTYDQSMMSLEPRKLKILDIKSKEVSDYDIPGIHEVYSFYPRNNGEGIYILGSNNEGDFDLYYYDIQNHSTQTVFQPGELPDSHRSIVDFIYYVE</sequence>
<dbReference type="OrthoDB" id="2471769at2"/>
<dbReference type="SUPFAM" id="SSF82171">
    <property type="entry name" value="DPP6 N-terminal domain-like"/>
    <property type="match status" value="1"/>
</dbReference>
<dbReference type="RefSeq" id="WP_072853548.1">
    <property type="nucleotide sequence ID" value="NZ_FRAH01000094.1"/>
</dbReference>
<dbReference type="AlphaFoldDB" id="A0A1M6ZSF2"/>
<evidence type="ECO:0000313" key="1">
    <source>
        <dbReference type="EMBL" id="SHL33364.1"/>
    </source>
</evidence>
<keyword evidence="2" id="KW-1185">Reference proteome</keyword>
<dbReference type="Proteomes" id="UP000183975">
    <property type="component" value="Unassembled WGS sequence"/>
</dbReference>